<dbReference type="EMBL" id="LROR01000049">
    <property type="protein sequence ID" value="OBR93944.1"/>
    <property type="molecule type" value="Genomic_DNA"/>
</dbReference>
<keyword evidence="4" id="KW-1185">Reference proteome</keyword>
<reference evidence="1 3" key="1">
    <citation type="journal article" date="2015" name="Biotechnol. Bioeng.">
        <title>Genome sequence and phenotypic characterization of Caulobacter segnis.</title>
        <authorList>
            <person name="Patel S."/>
            <person name="Fletcher B."/>
            <person name="Scott D.C."/>
            <person name="Ely B."/>
        </authorList>
    </citation>
    <scope>NUCLEOTIDE SEQUENCE [LARGE SCALE GENOMIC DNA]</scope>
    <source>
        <strain evidence="1 3">PS02</strain>
    </source>
</reference>
<dbReference type="AlphaFoldDB" id="A0A162L5A2"/>
<comment type="caution">
    <text evidence="1">The sequence shown here is derived from an EMBL/GenBank/DDBJ whole genome shotgun (WGS) entry which is preliminary data.</text>
</comment>
<dbReference type="PATRIC" id="fig|1705578.3.peg.1972"/>
<proteinExistence type="predicted"/>
<evidence type="ECO:0000313" key="2">
    <source>
        <dbReference type="EMBL" id="OBR93944.1"/>
    </source>
</evidence>
<name>A0A162L5A2_9CLOT</name>
<sequence length="49" mass="5872">MVKQQQEKGIKVIIDNPECIPIAQERLIKFLYDEYIREASTEDYKKIQD</sequence>
<evidence type="ECO:0000313" key="4">
    <source>
        <dbReference type="Proteomes" id="UP000093694"/>
    </source>
</evidence>
<dbReference type="EMBL" id="LITQ01000026">
    <property type="protein sequence ID" value="OAA91312.1"/>
    <property type="molecule type" value="Genomic_DNA"/>
</dbReference>
<accession>A0A162L5A2</accession>
<evidence type="ECO:0000313" key="1">
    <source>
        <dbReference type="EMBL" id="OAA91312.1"/>
    </source>
</evidence>
<dbReference type="Proteomes" id="UP000093694">
    <property type="component" value="Unassembled WGS sequence"/>
</dbReference>
<gene>
    <name evidence="2" type="ORF">CLCOS_20800</name>
    <name evidence="1" type="ORF">WX73_01722</name>
</gene>
<evidence type="ECO:0000313" key="3">
    <source>
        <dbReference type="Proteomes" id="UP000077384"/>
    </source>
</evidence>
<dbReference type="RefSeq" id="WP_156496383.1">
    <property type="nucleotide sequence ID" value="NZ_LITQ01000026.1"/>
</dbReference>
<reference evidence="2 4" key="2">
    <citation type="journal article" date="2016" name="Front. Microbiol.">
        <title>Industrial Acetogenic Biocatalysts: A Comparative Metabolic and Genomic Analysis.</title>
        <authorList>
            <person name="Bengelsdorf F."/>
            <person name="Poehlein A."/>
            <person name="Sonja S."/>
            <person name="Erz C."/>
            <person name="Hummel T."/>
            <person name="Hoffmeister S."/>
            <person name="Daniel R."/>
            <person name="Durre P."/>
        </authorList>
    </citation>
    <scope>NUCLEOTIDE SEQUENCE [LARGE SCALE GENOMIC DNA]</scope>
    <source>
        <strain evidence="2 4">PTA-10522</strain>
    </source>
</reference>
<organism evidence="1 3">
    <name type="scientific">Clostridium coskatii</name>
    <dbReference type="NCBI Taxonomy" id="1705578"/>
    <lineage>
        <taxon>Bacteria</taxon>
        <taxon>Bacillati</taxon>
        <taxon>Bacillota</taxon>
        <taxon>Clostridia</taxon>
        <taxon>Eubacteriales</taxon>
        <taxon>Clostridiaceae</taxon>
        <taxon>Clostridium</taxon>
    </lineage>
</organism>
<dbReference type="Proteomes" id="UP000077384">
    <property type="component" value="Unassembled WGS sequence"/>
</dbReference>
<protein>
    <submittedName>
        <fullName evidence="1">Uncharacterized protein</fullName>
    </submittedName>
</protein>